<evidence type="ECO:0000256" key="1">
    <source>
        <dbReference type="ARBA" id="ARBA00008857"/>
    </source>
</evidence>
<dbReference type="EMBL" id="JACGLT010000011">
    <property type="protein sequence ID" value="MBA6153812.1"/>
    <property type="molecule type" value="Genomic_DNA"/>
</dbReference>
<dbReference type="Pfam" id="PF13102">
    <property type="entry name" value="Phage_int_SAM_5"/>
    <property type="match status" value="1"/>
</dbReference>
<dbReference type="PANTHER" id="PTHR30349">
    <property type="entry name" value="PHAGE INTEGRASE-RELATED"/>
    <property type="match status" value="1"/>
</dbReference>
<keyword evidence="7" id="KW-1185">Reference proteome</keyword>
<keyword evidence="4" id="KW-0175">Coiled coil</keyword>
<dbReference type="InterPro" id="IPR010998">
    <property type="entry name" value="Integrase_recombinase_N"/>
</dbReference>
<evidence type="ECO:0000256" key="3">
    <source>
        <dbReference type="ARBA" id="ARBA00023172"/>
    </source>
</evidence>
<protein>
    <submittedName>
        <fullName evidence="6">Site-specific integrase</fullName>
    </submittedName>
</protein>
<dbReference type="Gene3D" id="1.10.443.10">
    <property type="entry name" value="Intergrase catalytic core"/>
    <property type="match status" value="1"/>
</dbReference>
<evidence type="ECO:0000259" key="5">
    <source>
        <dbReference type="PROSITE" id="PS51898"/>
    </source>
</evidence>
<dbReference type="InterPro" id="IPR002104">
    <property type="entry name" value="Integrase_catalytic"/>
</dbReference>
<feature type="coiled-coil region" evidence="4">
    <location>
        <begin position="411"/>
        <end position="451"/>
    </location>
</feature>
<dbReference type="RefSeq" id="WP_182206098.1">
    <property type="nucleotide sequence ID" value="NZ_JACGLT010000011.1"/>
</dbReference>
<evidence type="ECO:0000313" key="7">
    <source>
        <dbReference type="Proteomes" id="UP000541857"/>
    </source>
</evidence>
<dbReference type="InterPro" id="IPR025269">
    <property type="entry name" value="SAM-like_dom"/>
</dbReference>
<dbReference type="PANTHER" id="PTHR30349:SF64">
    <property type="entry name" value="PROPHAGE INTEGRASE INTD-RELATED"/>
    <property type="match status" value="1"/>
</dbReference>
<comment type="caution">
    <text evidence="6">The sequence shown here is derived from an EMBL/GenBank/DDBJ whole genome shotgun (WGS) entry which is preliminary data.</text>
</comment>
<dbReference type="InterPro" id="IPR011010">
    <property type="entry name" value="DNA_brk_join_enz"/>
</dbReference>
<keyword evidence="3" id="KW-0233">DNA recombination</keyword>
<evidence type="ECO:0000256" key="4">
    <source>
        <dbReference type="SAM" id="Coils"/>
    </source>
</evidence>
<dbReference type="AlphaFoldDB" id="A0A7W2M723"/>
<dbReference type="InterPro" id="IPR013762">
    <property type="entry name" value="Integrase-like_cat_sf"/>
</dbReference>
<sequence length="454" mass="53415">MRTVKTLGIHFWVNKQKEIDGEVLLYVRITIDKKRVNISLKRKVPLGLWDFKHRKMIGNSAKSKEINNYLEVTKAELYNRYQILRSENSDITAENLKNEFLQDGVDSKTLLELLNYHSQKIENTLAIGSIRNFKVTEGYILRFLKRKKLNDISLSHLNYEFLCDFENYLNAYYPKGHPKAMSHNTVTKHIQRFRKVVTLAYNLEWIKDDPFRRWKSSFDRVDREFLSDNELSKLATHHFELDRLDRVRDLFVFSSYTGISYVDILHLTKQNVWIGDDEGHKWITTYRRKTNTKIKIPLLFRAEEILLKYEAHPVTQFSGKLLPTITNEKANLYLKEIAKEVGIEKNLTFHMARHTFATTVALSNGMPIETVSKILGHSKITTTQIYARVMDHKVKSDMDAVQRRLDIKAKKLEDDQELKLLRKKIADAEKNKYAEMSKEQLLNKLNEIMQEKSD</sequence>
<accession>A0A7W2M723</accession>
<gene>
    <name evidence="6" type="ORF">H3Z82_13845</name>
</gene>
<organism evidence="6 7">
    <name type="scientific">Gelidibacter maritimus</name>
    <dbReference type="NCBI Taxonomy" id="2761487"/>
    <lineage>
        <taxon>Bacteria</taxon>
        <taxon>Pseudomonadati</taxon>
        <taxon>Bacteroidota</taxon>
        <taxon>Flavobacteriia</taxon>
        <taxon>Flavobacteriales</taxon>
        <taxon>Flavobacteriaceae</taxon>
        <taxon>Gelidibacter</taxon>
    </lineage>
</organism>
<dbReference type="GO" id="GO:0015074">
    <property type="term" value="P:DNA integration"/>
    <property type="evidence" value="ECO:0007669"/>
    <property type="project" value="InterPro"/>
</dbReference>
<dbReference type="Proteomes" id="UP000541857">
    <property type="component" value="Unassembled WGS sequence"/>
</dbReference>
<name>A0A7W2M723_9FLAO</name>
<comment type="similarity">
    <text evidence="1">Belongs to the 'phage' integrase family.</text>
</comment>
<evidence type="ECO:0000313" key="6">
    <source>
        <dbReference type="EMBL" id="MBA6153812.1"/>
    </source>
</evidence>
<dbReference type="Pfam" id="PF00589">
    <property type="entry name" value="Phage_integrase"/>
    <property type="match status" value="1"/>
</dbReference>
<reference evidence="6 7" key="1">
    <citation type="submission" date="2020-07" db="EMBL/GenBank/DDBJ databases">
        <title>Bacterium isolated from marine sediment.</title>
        <authorList>
            <person name="Shang D."/>
        </authorList>
    </citation>
    <scope>NUCLEOTIDE SEQUENCE [LARGE SCALE GENOMIC DNA]</scope>
    <source>
        <strain evidence="6 7">F6074</strain>
    </source>
</reference>
<evidence type="ECO:0000256" key="2">
    <source>
        <dbReference type="ARBA" id="ARBA00023125"/>
    </source>
</evidence>
<dbReference type="GO" id="GO:0006310">
    <property type="term" value="P:DNA recombination"/>
    <property type="evidence" value="ECO:0007669"/>
    <property type="project" value="UniProtKB-KW"/>
</dbReference>
<dbReference type="SUPFAM" id="SSF56349">
    <property type="entry name" value="DNA breaking-rejoining enzymes"/>
    <property type="match status" value="1"/>
</dbReference>
<proteinExistence type="inferred from homology"/>
<dbReference type="Gene3D" id="1.10.150.130">
    <property type="match status" value="1"/>
</dbReference>
<dbReference type="InterPro" id="IPR035386">
    <property type="entry name" value="Arm-DNA-bind_5"/>
</dbReference>
<dbReference type="CDD" id="cd01185">
    <property type="entry name" value="INTN1_C_like"/>
    <property type="match status" value="1"/>
</dbReference>
<dbReference type="PROSITE" id="PS51898">
    <property type="entry name" value="TYR_RECOMBINASE"/>
    <property type="match status" value="1"/>
</dbReference>
<dbReference type="Pfam" id="PF17293">
    <property type="entry name" value="Arm-DNA-bind_5"/>
    <property type="match status" value="1"/>
</dbReference>
<keyword evidence="2" id="KW-0238">DNA-binding</keyword>
<dbReference type="InterPro" id="IPR050090">
    <property type="entry name" value="Tyrosine_recombinase_XerCD"/>
</dbReference>
<dbReference type="GO" id="GO:0003677">
    <property type="term" value="F:DNA binding"/>
    <property type="evidence" value="ECO:0007669"/>
    <property type="project" value="UniProtKB-KW"/>
</dbReference>
<feature type="domain" description="Tyr recombinase" evidence="5">
    <location>
        <begin position="221"/>
        <end position="399"/>
    </location>
</feature>